<dbReference type="InterPro" id="IPR036390">
    <property type="entry name" value="WH_DNA-bd_sf"/>
</dbReference>
<dbReference type="GO" id="GO:0006950">
    <property type="term" value="P:response to stress"/>
    <property type="evidence" value="ECO:0007669"/>
    <property type="project" value="TreeGrafter"/>
</dbReference>
<dbReference type="Pfam" id="PF12802">
    <property type="entry name" value="MarR_2"/>
    <property type="match status" value="1"/>
</dbReference>
<dbReference type="PRINTS" id="PR00598">
    <property type="entry name" value="HTHMARR"/>
</dbReference>
<keyword evidence="3" id="KW-1185">Reference proteome</keyword>
<evidence type="ECO:0000313" key="3">
    <source>
        <dbReference type="Proteomes" id="UP000030982"/>
    </source>
</evidence>
<sequence length="161" mass="17725">MNPPAGGAATPTPSVRETAEAWESLFRAQVAVMRRLQADPAFRGLGIKEYDVLFTLSGCPQGGLRLNELNEHVLLAQSSLSRLVERLERKGLVTRRAAPDDARGILITLTEAGRETQRRIGRGHVREISRLFGGALDADELAELTRLTAKLREHVVETHPL</sequence>
<evidence type="ECO:0000313" key="2">
    <source>
        <dbReference type="EMBL" id="KHL00512.1"/>
    </source>
</evidence>
<dbReference type="RefSeq" id="WP_043127951.1">
    <property type="nucleotide sequence ID" value="NZ_JTDL01000152.1"/>
</dbReference>
<feature type="domain" description="HTH marR-type" evidence="1">
    <location>
        <begin position="18"/>
        <end position="153"/>
    </location>
</feature>
<dbReference type="Proteomes" id="UP000030982">
    <property type="component" value="Unassembled WGS sequence"/>
</dbReference>
<dbReference type="InterPro" id="IPR039422">
    <property type="entry name" value="MarR/SlyA-like"/>
</dbReference>
<dbReference type="InterPro" id="IPR036388">
    <property type="entry name" value="WH-like_DNA-bd_sf"/>
</dbReference>
<organism evidence="2 3">
    <name type="scientific">Sinomonas humi</name>
    <dbReference type="NCBI Taxonomy" id="1338436"/>
    <lineage>
        <taxon>Bacteria</taxon>
        <taxon>Bacillati</taxon>
        <taxon>Actinomycetota</taxon>
        <taxon>Actinomycetes</taxon>
        <taxon>Micrococcales</taxon>
        <taxon>Micrococcaceae</taxon>
        <taxon>Sinomonas</taxon>
    </lineage>
</organism>
<dbReference type="AlphaFoldDB" id="A0A0B2AFP8"/>
<accession>A0A0B2AFP8</accession>
<dbReference type="EMBL" id="JTDL01000152">
    <property type="protein sequence ID" value="KHL00512.1"/>
    <property type="molecule type" value="Genomic_DNA"/>
</dbReference>
<dbReference type="GO" id="GO:0003700">
    <property type="term" value="F:DNA-binding transcription factor activity"/>
    <property type="evidence" value="ECO:0007669"/>
    <property type="project" value="InterPro"/>
</dbReference>
<dbReference type="PROSITE" id="PS50995">
    <property type="entry name" value="HTH_MARR_2"/>
    <property type="match status" value="1"/>
</dbReference>
<gene>
    <name evidence="2" type="ORF">LK10_20255</name>
</gene>
<protein>
    <submittedName>
        <fullName evidence="2">Transcriptional regulator</fullName>
    </submittedName>
</protein>
<dbReference type="SMART" id="SM00347">
    <property type="entry name" value="HTH_MARR"/>
    <property type="match status" value="1"/>
</dbReference>
<reference evidence="2 3" key="1">
    <citation type="submission" date="2014-09" db="EMBL/GenBank/DDBJ databases">
        <title>Genome sequence of Sinomonas sp. MUSC 117.</title>
        <authorList>
            <person name="Lee L.-H."/>
        </authorList>
    </citation>
    <scope>NUCLEOTIDE SEQUENCE [LARGE SCALE GENOMIC DNA]</scope>
    <source>
        <strain evidence="2 3">MUSC 117</strain>
    </source>
</reference>
<evidence type="ECO:0000259" key="1">
    <source>
        <dbReference type="PROSITE" id="PS50995"/>
    </source>
</evidence>
<dbReference type="OrthoDB" id="3178168at2"/>
<dbReference type="InterPro" id="IPR000835">
    <property type="entry name" value="HTH_MarR-typ"/>
</dbReference>
<comment type="caution">
    <text evidence="2">The sequence shown here is derived from an EMBL/GenBank/DDBJ whole genome shotgun (WGS) entry which is preliminary data.</text>
</comment>
<proteinExistence type="predicted"/>
<dbReference type="SUPFAM" id="SSF46785">
    <property type="entry name" value="Winged helix' DNA-binding domain"/>
    <property type="match status" value="1"/>
</dbReference>
<name>A0A0B2AFP8_9MICC</name>
<dbReference type="PANTHER" id="PTHR33164">
    <property type="entry name" value="TRANSCRIPTIONAL REGULATOR, MARR FAMILY"/>
    <property type="match status" value="1"/>
</dbReference>
<dbReference type="Gene3D" id="1.10.10.10">
    <property type="entry name" value="Winged helix-like DNA-binding domain superfamily/Winged helix DNA-binding domain"/>
    <property type="match status" value="1"/>
</dbReference>
<dbReference type="PANTHER" id="PTHR33164:SF104">
    <property type="entry name" value="TRANSCRIPTIONAL REGULATORY PROTEIN"/>
    <property type="match status" value="1"/>
</dbReference>